<dbReference type="RefSeq" id="WP_216966349.1">
    <property type="nucleotide sequence ID" value="NZ_JAHOPB010000003.1"/>
</dbReference>
<accession>A0ABS6IRL6</accession>
<feature type="region of interest" description="Disordered" evidence="1">
    <location>
        <begin position="1"/>
        <end position="61"/>
    </location>
</feature>
<name>A0ABS6IRL6_9HYPH</name>
<evidence type="ECO:0000313" key="3">
    <source>
        <dbReference type="Proteomes" id="UP000727907"/>
    </source>
</evidence>
<proteinExistence type="predicted"/>
<comment type="caution">
    <text evidence="2">The sequence shown here is derived from an EMBL/GenBank/DDBJ whole genome shotgun (WGS) entry which is preliminary data.</text>
</comment>
<dbReference type="Proteomes" id="UP000727907">
    <property type="component" value="Unassembled WGS sequence"/>
</dbReference>
<organism evidence="2 3">
    <name type="scientific">Reyranella humidisoli</name>
    <dbReference type="NCBI Taxonomy" id="2849149"/>
    <lineage>
        <taxon>Bacteria</taxon>
        <taxon>Pseudomonadati</taxon>
        <taxon>Pseudomonadota</taxon>
        <taxon>Alphaproteobacteria</taxon>
        <taxon>Hyphomicrobiales</taxon>
        <taxon>Reyranellaceae</taxon>
        <taxon>Reyranella</taxon>
    </lineage>
</organism>
<keyword evidence="3" id="KW-1185">Reference proteome</keyword>
<feature type="compositionally biased region" description="Low complexity" evidence="1">
    <location>
        <begin position="48"/>
        <end position="58"/>
    </location>
</feature>
<sequence>MTDAKGGPNKEPSMDDILASIRKIISDDEARAQGAGPRPAVVPPVIVPPSMTSPSRTPSNEDVLLLTDIVEEPKSMSNVEPANPAEMPQPSTELAAPPKADALVGAGVAGVASSAFARLNQAVQDSVPAPAATNPGPSVGGQTIEELVKEMLRPMLKDWLDTNLPPMVERYVEREIARLTRR</sequence>
<protein>
    <submittedName>
        <fullName evidence="2">DUF2497 domain-containing protein</fullName>
    </submittedName>
</protein>
<gene>
    <name evidence="2" type="ORF">KQ910_24745</name>
</gene>
<evidence type="ECO:0000313" key="2">
    <source>
        <dbReference type="EMBL" id="MBU8877003.1"/>
    </source>
</evidence>
<dbReference type="Pfam" id="PF10691">
    <property type="entry name" value="DUF2497"/>
    <property type="match status" value="1"/>
</dbReference>
<evidence type="ECO:0000256" key="1">
    <source>
        <dbReference type="SAM" id="MobiDB-lite"/>
    </source>
</evidence>
<dbReference type="EMBL" id="JAHOPB010000003">
    <property type="protein sequence ID" value="MBU8877003.1"/>
    <property type="molecule type" value="Genomic_DNA"/>
</dbReference>
<dbReference type="InterPro" id="IPR019632">
    <property type="entry name" value="DUF2497"/>
</dbReference>
<reference evidence="2 3" key="1">
    <citation type="submission" date="2021-06" db="EMBL/GenBank/DDBJ databases">
        <authorList>
            <person name="Lee D.H."/>
        </authorList>
    </citation>
    <scope>NUCLEOTIDE SEQUENCE [LARGE SCALE GENOMIC DNA]</scope>
    <source>
        <strain evidence="2 3">MMS21-HV4-11</strain>
    </source>
</reference>